<evidence type="ECO:0000313" key="3">
    <source>
        <dbReference type="EMBL" id="SUB88823.1"/>
    </source>
</evidence>
<accession>A0A379E814</accession>
<sequence>MKVKIVNVCSTIVVLVTLFFFVAFYEKIPSLIPIHYGFNGEIDSWGSKDTLWYFVIGNIIINIFLGILTKHPQIYNYPFKVTDKNREKVYASASLFVAVLRLIVSLVVACVVLFMSLLVKKIPTLFYVCILSLPVISMFYGTIQLMKNK</sequence>
<evidence type="ECO:0000256" key="1">
    <source>
        <dbReference type="SAM" id="Phobius"/>
    </source>
</evidence>
<dbReference type="InterPro" id="IPR012867">
    <property type="entry name" value="DUF1648"/>
</dbReference>
<keyword evidence="1" id="KW-0812">Transmembrane</keyword>
<reference evidence="3 4" key="1">
    <citation type="submission" date="2018-06" db="EMBL/GenBank/DDBJ databases">
        <authorList>
            <consortium name="Pathogen Informatics"/>
            <person name="Doyle S."/>
        </authorList>
    </citation>
    <scope>NUCLEOTIDE SEQUENCE [LARGE SCALE GENOMIC DNA]</scope>
    <source>
        <strain evidence="3 4">NCTC11632</strain>
    </source>
</reference>
<dbReference type="Proteomes" id="UP000254156">
    <property type="component" value="Unassembled WGS sequence"/>
</dbReference>
<organism evidence="3 4">
    <name type="scientific">Porphyromonas macacae</name>
    <dbReference type="NCBI Taxonomy" id="28115"/>
    <lineage>
        <taxon>Bacteria</taxon>
        <taxon>Pseudomonadati</taxon>
        <taxon>Bacteroidota</taxon>
        <taxon>Bacteroidia</taxon>
        <taxon>Bacteroidales</taxon>
        <taxon>Porphyromonadaceae</taxon>
        <taxon>Porphyromonas</taxon>
    </lineage>
</organism>
<feature type="domain" description="DUF1648" evidence="2">
    <location>
        <begin position="12"/>
        <end position="56"/>
    </location>
</feature>
<dbReference type="AlphaFoldDB" id="A0A379E814"/>
<keyword evidence="1" id="KW-0472">Membrane</keyword>
<feature type="transmembrane region" description="Helical" evidence="1">
    <location>
        <begin position="125"/>
        <end position="143"/>
    </location>
</feature>
<name>A0A379E814_9PORP</name>
<evidence type="ECO:0000259" key="2">
    <source>
        <dbReference type="Pfam" id="PF07853"/>
    </source>
</evidence>
<proteinExistence type="predicted"/>
<keyword evidence="1" id="KW-1133">Transmembrane helix</keyword>
<dbReference type="RefSeq" id="WP_025004644.1">
    <property type="nucleotide sequence ID" value="NZ_UGTF01000002.1"/>
</dbReference>
<feature type="transmembrane region" description="Helical" evidence="1">
    <location>
        <begin position="51"/>
        <end position="68"/>
    </location>
</feature>
<gene>
    <name evidence="3" type="ORF">NCTC11632_00906</name>
</gene>
<protein>
    <submittedName>
        <fullName evidence="3">Predicted membrane protein</fullName>
    </submittedName>
</protein>
<feature type="transmembrane region" description="Helical" evidence="1">
    <location>
        <begin position="89"/>
        <end position="119"/>
    </location>
</feature>
<dbReference type="EMBL" id="UGTF01000002">
    <property type="protein sequence ID" value="SUB88823.1"/>
    <property type="molecule type" value="Genomic_DNA"/>
</dbReference>
<evidence type="ECO:0000313" key="4">
    <source>
        <dbReference type="Proteomes" id="UP000254156"/>
    </source>
</evidence>
<feature type="transmembrane region" description="Helical" evidence="1">
    <location>
        <begin position="5"/>
        <end position="25"/>
    </location>
</feature>
<dbReference type="Pfam" id="PF07853">
    <property type="entry name" value="DUF1648"/>
    <property type="match status" value="1"/>
</dbReference>